<dbReference type="KEGG" id="sbae:DSM104329_04510"/>
<organism evidence="3 4">
    <name type="scientific">Capillimicrobium parvum</name>
    <dbReference type="NCBI Taxonomy" id="2884022"/>
    <lineage>
        <taxon>Bacteria</taxon>
        <taxon>Bacillati</taxon>
        <taxon>Actinomycetota</taxon>
        <taxon>Thermoleophilia</taxon>
        <taxon>Solirubrobacterales</taxon>
        <taxon>Capillimicrobiaceae</taxon>
        <taxon>Capillimicrobium</taxon>
    </lineage>
</organism>
<keyword evidence="2" id="KW-0732">Signal</keyword>
<feature type="transmembrane region" description="Helical" evidence="1">
    <location>
        <begin position="497"/>
        <end position="517"/>
    </location>
</feature>
<feature type="transmembrane region" description="Helical" evidence="1">
    <location>
        <begin position="445"/>
        <end position="464"/>
    </location>
</feature>
<keyword evidence="1" id="KW-0812">Transmembrane</keyword>
<feature type="transmembrane region" description="Helical" evidence="1">
    <location>
        <begin position="292"/>
        <end position="313"/>
    </location>
</feature>
<keyword evidence="1" id="KW-0472">Membrane</keyword>
<feature type="chain" id="PRO_5038628544" evidence="2">
    <location>
        <begin position="26"/>
        <end position="640"/>
    </location>
</feature>
<feature type="signal peptide" evidence="2">
    <location>
        <begin position="1"/>
        <end position="25"/>
    </location>
</feature>
<feature type="transmembrane region" description="Helical" evidence="1">
    <location>
        <begin position="555"/>
        <end position="574"/>
    </location>
</feature>
<feature type="transmembrane region" description="Helical" evidence="1">
    <location>
        <begin position="586"/>
        <end position="604"/>
    </location>
</feature>
<feature type="transmembrane region" description="Helical" evidence="1">
    <location>
        <begin position="320"/>
        <end position="339"/>
    </location>
</feature>
<evidence type="ECO:0000313" key="3">
    <source>
        <dbReference type="EMBL" id="UGS38088.1"/>
    </source>
</evidence>
<evidence type="ECO:0000256" key="1">
    <source>
        <dbReference type="SAM" id="Phobius"/>
    </source>
</evidence>
<dbReference type="Proteomes" id="UP001162834">
    <property type="component" value="Chromosome"/>
</dbReference>
<accession>A0A9E6Y1L7</accession>
<feature type="transmembrane region" description="Helical" evidence="1">
    <location>
        <begin position="351"/>
        <end position="368"/>
    </location>
</feature>
<dbReference type="RefSeq" id="WP_259312120.1">
    <property type="nucleotide sequence ID" value="NZ_CP087164.1"/>
</dbReference>
<proteinExistence type="predicted"/>
<keyword evidence="1" id="KW-1133">Transmembrane helix</keyword>
<feature type="transmembrane region" description="Helical" evidence="1">
    <location>
        <begin position="470"/>
        <end position="490"/>
    </location>
</feature>
<evidence type="ECO:0000313" key="4">
    <source>
        <dbReference type="Proteomes" id="UP001162834"/>
    </source>
</evidence>
<feature type="transmembrane region" description="Helical" evidence="1">
    <location>
        <begin position="421"/>
        <end position="438"/>
    </location>
</feature>
<feature type="transmembrane region" description="Helical" evidence="1">
    <location>
        <begin position="375"/>
        <end position="401"/>
    </location>
</feature>
<reference evidence="3" key="1">
    <citation type="journal article" date="2022" name="Int. J. Syst. Evol. Microbiol.">
        <title>Pseudomonas aegrilactucae sp. nov. and Pseudomonas morbosilactucae sp. nov., pathogens causing bacterial rot of lettuce in Japan.</title>
        <authorList>
            <person name="Sawada H."/>
            <person name="Fujikawa T."/>
            <person name="Satou M."/>
        </authorList>
    </citation>
    <scope>NUCLEOTIDE SEQUENCE</scope>
    <source>
        <strain evidence="3">0166_1</strain>
    </source>
</reference>
<sequence length="640" mass="65499">MLALACLTAAATAAAAAGVPGSAAATGGPPRAIVAFVPGATLDTFAAVPGASVGMLGATQGSYRQIQALLDLSQGARTSLAAYEPPRTPPLGVLADGRVAGWDAAVRRADAAPAPIVPGLFASSVPGGIAYVTQPGASTDPAIAVADRRGRVAVMALALTSGDVVARTRALLRRHRVAAVRLPDGAALRPLVRDRPPRTLVVAMTEPPATLVTRLLPVALVGERRGRTLTSRTTRTEGLVAGIDIAPTVLEWLGEPVPGEMTGQRIETAGPLDVAGLRDLHARLRVVTSRRYATLGYLALAWAVVALLAVAAGRRRGWRWAVRVGALAVLWLLPLLLPFAALRPGRLPEELGVALGALALAALLDRLVRWPVAPVVPAVIGIVAYVVDLAFGSPLIVTSLLGPNPLYGSRFYGIGNELESTLPVLMFTGIAAGACVLGRARRSPGLAVAFAAGGLVLGVAIGSGRLGADVGGVVTVGAGAAVAVLLALPGALTWRRALITVLVPVLAVVALAVLDLATGGDSHFTRSVLRAGDDQALEDVVQRRYELAWTQLKHGIMPLLTVIALGAIAAGAWARERLLPGVPGVDAWRAALGGSAAAGVAGALSNDSGPLLLVMATFGTAWVWGYLRCAPSSVRCRPTL</sequence>
<gene>
    <name evidence="3" type="ORF">DSM104329_04510</name>
</gene>
<keyword evidence="4" id="KW-1185">Reference proteome</keyword>
<dbReference type="EMBL" id="CP087164">
    <property type="protein sequence ID" value="UGS38088.1"/>
    <property type="molecule type" value="Genomic_DNA"/>
</dbReference>
<evidence type="ECO:0000256" key="2">
    <source>
        <dbReference type="SAM" id="SignalP"/>
    </source>
</evidence>
<protein>
    <submittedName>
        <fullName evidence="3">Uncharacterized protein</fullName>
    </submittedName>
</protein>
<dbReference type="AlphaFoldDB" id="A0A9E6Y1L7"/>
<name>A0A9E6Y1L7_9ACTN</name>
<feature type="transmembrane region" description="Helical" evidence="1">
    <location>
        <begin position="610"/>
        <end position="627"/>
    </location>
</feature>